<feature type="transmembrane region" description="Helical" evidence="1">
    <location>
        <begin position="67"/>
        <end position="89"/>
    </location>
</feature>
<feature type="transmembrane region" description="Helical" evidence="1">
    <location>
        <begin position="172"/>
        <end position="194"/>
    </location>
</feature>
<dbReference type="Proteomes" id="UP000008068">
    <property type="component" value="Unassembled WGS sequence"/>
</dbReference>
<dbReference type="AlphaFoldDB" id="G0NNF9"/>
<reference evidence="3" key="1">
    <citation type="submission" date="2011-07" db="EMBL/GenBank/DDBJ databases">
        <authorList>
            <consortium name="Caenorhabditis brenneri Sequencing and Analysis Consortium"/>
            <person name="Wilson R.K."/>
        </authorList>
    </citation>
    <scope>NUCLEOTIDE SEQUENCE [LARGE SCALE GENOMIC DNA]</scope>
    <source>
        <strain evidence="3">PB2801</strain>
    </source>
</reference>
<evidence type="ECO:0000313" key="2">
    <source>
        <dbReference type="EMBL" id="EGT34575.1"/>
    </source>
</evidence>
<gene>
    <name evidence="2" type="ORF">CAEBREN_24156</name>
</gene>
<feature type="transmembrane region" description="Helical" evidence="1">
    <location>
        <begin position="40"/>
        <end position="61"/>
    </location>
</feature>
<feature type="transmembrane region" description="Helical" evidence="1">
    <location>
        <begin position="145"/>
        <end position="166"/>
    </location>
</feature>
<keyword evidence="1" id="KW-0812">Transmembrane</keyword>
<keyword evidence="1" id="KW-1133">Transmembrane helix</keyword>
<keyword evidence="3" id="KW-1185">Reference proteome</keyword>
<evidence type="ECO:0000313" key="3">
    <source>
        <dbReference type="Proteomes" id="UP000008068"/>
    </source>
</evidence>
<dbReference type="HOGENOM" id="CLU_1361485_0_0_1"/>
<sequence length="212" mass="23814">MEVSTPSNIEQELLAEIQVYRDKQKQWEESKRARTNRRGAVFLIAILSVAWFLIVVSALILPSVLPSIHPALFAINAGFLLTGVLLGLYDTVMMWSEKKSIEKSSLDYLQTKVEEDKKGEVLLNQLKQNREMYQQKINKELKASFVLLSILMVAISSVTSSAVPTYKFLAESYAAFSLCFVLFLLSFAAQAYCLNKAGSIQKLEGKQPPVEK</sequence>
<accession>G0NNF9</accession>
<name>G0NNF9_CAEBE</name>
<dbReference type="InParanoid" id="G0NNF9"/>
<organism evidence="3">
    <name type="scientific">Caenorhabditis brenneri</name>
    <name type="common">Nematode worm</name>
    <dbReference type="NCBI Taxonomy" id="135651"/>
    <lineage>
        <taxon>Eukaryota</taxon>
        <taxon>Metazoa</taxon>
        <taxon>Ecdysozoa</taxon>
        <taxon>Nematoda</taxon>
        <taxon>Chromadorea</taxon>
        <taxon>Rhabditida</taxon>
        <taxon>Rhabditina</taxon>
        <taxon>Rhabditomorpha</taxon>
        <taxon>Rhabditoidea</taxon>
        <taxon>Rhabditidae</taxon>
        <taxon>Peloderinae</taxon>
        <taxon>Caenorhabditis</taxon>
    </lineage>
</organism>
<proteinExistence type="predicted"/>
<keyword evidence="1" id="KW-0472">Membrane</keyword>
<evidence type="ECO:0000256" key="1">
    <source>
        <dbReference type="SAM" id="Phobius"/>
    </source>
</evidence>
<dbReference type="EMBL" id="GL379914">
    <property type="protein sequence ID" value="EGT34575.1"/>
    <property type="molecule type" value="Genomic_DNA"/>
</dbReference>
<protein>
    <submittedName>
        <fullName evidence="2">Uncharacterized protein</fullName>
    </submittedName>
</protein>